<feature type="chain" id="PRO_5015392523" description="DUF695 domain-containing protein" evidence="1">
    <location>
        <begin position="21"/>
        <end position="167"/>
    </location>
</feature>
<dbReference type="EMBL" id="CP029397">
    <property type="protein sequence ID" value="AWL29085.1"/>
    <property type="molecule type" value="Genomic_DNA"/>
</dbReference>
<gene>
    <name evidence="2" type="ORF">DJ533_11150</name>
</gene>
<evidence type="ECO:0008006" key="4">
    <source>
        <dbReference type="Google" id="ProtNLM"/>
    </source>
</evidence>
<dbReference type="RefSeq" id="WP_065994973.1">
    <property type="nucleotide sequence ID" value="NZ_CP029397.2"/>
</dbReference>
<evidence type="ECO:0000256" key="1">
    <source>
        <dbReference type="SAM" id="SignalP"/>
    </source>
</evidence>
<protein>
    <recommendedName>
        <fullName evidence="4">DUF695 domain-containing protein</fullName>
    </recommendedName>
</protein>
<keyword evidence="1" id="KW-0732">Signal</keyword>
<evidence type="ECO:0000313" key="2">
    <source>
        <dbReference type="EMBL" id="AWL29085.1"/>
    </source>
</evidence>
<accession>A0A2S2FE56</accession>
<proteinExistence type="predicted"/>
<evidence type="ECO:0000313" key="3">
    <source>
        <dbReference type="Proteomes" id="UP000245977"/>
    </source>
</evidence>
<dbReference type="AlphaFoldDB" id="A0A2S2FE56"/>
<organism evidence="2 3">
    <name type="scientific">Acinetobacter defluvii</name>
    <dbReference type="NCBI Taxonomy" id="1871111"/>
    <lineage>
        <taxon>Bacteria</taxon>
        <taxon>Pseudomonadati</taxon>
        <taxon>Pseudomonadota</taxon>
        <taxon>Gammaproteobacteria</taxon>
        <taxon>Moraxellales</taxon>
        <taxon>Moraxellaceae</taxon>
        <taxon>Acinetobacter</taxon>
    </lineage>
</organism>
<dbReference type="Proteomes" id="UP000245977">
    <property type="component" value="Chromosome"/>
</dbReference>
<dbReference type="STRING" id="1871111.GCA_001704615_01094"/>
<keyword evidence="3" id="KW-1185">Reference proteome</keyword>
<dbReference type="KEGG" id="adv:DJ533_11150"/>
<name>A0A2S2FE56_9GAMM</name>
<feature type="signal peptide" evidence="1">
    <location>
        <begin position="1"/>
        <end position="20"/>
    </location>
</feature>
<sequence length="167" mass="19549">MKRLLISLLILCSSATVSQAETVDGYDIRDNIFYENYFWEDRKLTEGELSEAYKFISYIGDEIKNGNSHAVGRLSRSNSRPSSYMILEAELCDTAAAASTLYSIYKEQSKYYPKFKKYKEGLFKDLLLFKRGLHTGEPSLQECIDRNYWMPFVDVFNERSEKYKEFQ</sequence>
<reference evidence="2" key="1">
    <citation type="submission" date="2019-08" db="EMBL/GenBank/DDBJ databases">
        <title>The complete genome of Acinetobacter defluvii strain WCHAD010030.</title>
        <authorList>
            <person name="Hu Y."/>
            <person name="Qin J."/>
            <person name="Feng Y."/>
            <person name="Zong Z."/>
        </authorList>
    </citation>
    <scope>NUCLEOTIDE SEQUENCE</scope>
    <source>
        <strain evidence="2">WCHA30</strain>
    </source>
</reference>